<dbReference type="RefSeq" id="WP_065146324.1">
    <property type="nucleotide sequence ID" value="NZ_LZLS01000197.1"/>
</dbReference>
<evidence type="ECO:0000313" key="4">
    <source>
        <dbReference type="Proteomes" id="UP000093928"/>
    </source>
</evidence>
<feature type="binding site" evidence="2">
    <location>
        <position position="60"/>
    </location>
    <ligand>
        <name>substrate</name>
    </ligand>
</feature>
<dbReference type="GO" id="GO:0005737">
    <property type="term" value="C:cytoplasm"/>
    <property type="evidence" value="ECO:0007669"/>
    <property type="project" value="TreeGrafter"/>
</dbReference>
<feature type="binding site" evidence="2">
    <location>
        <begin position="10"/>
        <end position="17"/>
    </location>
    <ligand>
        <name>substrate</name>
    </ligand>
</feature>
<dbReference type="GO" id="GO:0016791">
    <property type="term" value="F:phosphatase activity"/>
    <property type="evidence" value="ECO:0007669"/>
    <property type="project" value="TreeGrafter"/>
</dbReference>
<accession>A0A1A3NKD1</accession>
<dbReference type="PROSITE" id="PS00175">
    <property type="entry name" value="PG_MUTASE"/>
    <property type="match status" value="1"/>
</dbReference>
<evidence type="ECO:0000256" key="2">
    <source>
        <dbReference type="PIRSR" id="PIRSR613078-2"/>
    </source>
</evidence>
<dbReference type="CDD" id="cd07067">
    <property type="entry name" value="HP_PGM_like"/>
    <property type="match status" value="1"/>
</dbReference>
<feature type="active site" description="Proton donor/acceptor" evidence="1">
    <location>
        <position position="84"/>
    </location>
</feature>
<dbReference type="SUPFAM" id="SSF53254">
    <property type="entry name" value="Phosphoglycerate mutase-like"/>
    <property type="match status" value="1"/>
</dbReference>
<dbReference type="AlphaFoldDB" id="A0A1A3NKD1"/>
<dbReference type="Proteomes" id="UP000093928">
    <property type="component" value="Unassembled WGS sequence"/>
</dbReference>
<dbReference type="EMBL" id="LZLS01000197">
    <property type="protein sequence ID" value="OBK21795.1"/>
    <property type="molecule type" value="Genomic_DNA"/>
</dbReference>
<dbReference type="InterPro" id="IPR013078">
    <property type="entry name" value="His_Pase_superF_clade-1"/>
</dbReference>
<dbReference type="InterPro" id="IPR001345">
    <property type="entry name" value="PG/BPGM_mutase_AS"/>
</dbReference>
<dbReference type="Gene3D" id="3.40.50.1240">
    <property type="entry name" value="Phosphoglycerate mutase-like"/>
    <property type="match status" value="1"/>
</dbReference>
<dbReference type="OrthoDB" id="9781415at2"/>
<evidence type="ECO:0000256" key="1">
    <source>
        <dbReference type="PIRSR" id="PIRSR613078-1"/>
    </source>
</evidence>
<dbReference type="InterPro" id="IPR050275">
    <property type="entry name" value="PGM_Phosphatase"/>
</dbReference>
<sequence>MRTRRLVMLRHGQTDYNLGSRMQGQLDTDLSELGRAQAVAAAEVLGKLQPVLIVSSDLRRAFDTATKLGEQTGLSVQVDARLRETHLGEWQGMTHAQIDADVPGARLAWREDASWAPHGGESRVDVAARSVPLVAELVAGVPEWGDADAPERPIVLVAHGGLIAALSAALLKLPVANWPILGGMRNCSWVQLSGHSKDPAGCTASFEDIRWRLDVWNASAQVSNDVL</sequence>
<dbReference type="Pfam" id="PF00300">
    <property type="entry name" value="His_Phos_1"/>
    <property type="match status" value="1"/>
</dbReference>
<comment type="caution">
    <text evidence="3">The sequence shown here is derived from an EMBL/GenBank/DDBJ whole genome shotgun (WGS) entry which is preliminary data.</text>
</comment>
<gene>
    <name evidence="3" type="ORF">A5634_09410</name>
</gene>
<organism evidence="3 4">
    <name type="scientific">Mycobacterium asiaticum</name>
    <dbReference type="NCBI Taxonomy" id="1790"/>
    <lineage>
        <taxon>Bacteria</taxon>
        <taxon>Bacillati</taxon>
        <taxon>Actinomycetota</taxon>
        <taxon>Actinomycetes</taxon>
        <taxon>Mycobacteriales</taxon>
        <taxon>Mycobacteriaceae</taxon>
        <taxon>Mycobacterium</taxon>
    </lineage>
</organism>
<dbReference type="PANTHER" id="PTHR48100:SF62">
    <property type="entry name" value="GLUCOSYL-3-PHOSPHOGLYCERATE PHOSPHATASE"/>
    <property type="match status" value="1"/>
</dbReference>
<reference evidence="3 4" key="1">
    <citation type="submission" date="2016-06" db="EMBL/GenBank/DDBJ databases">
        <authorList>
            <person name="Kjaerup R.B."/>
            <person name="Dalgaard T.S."/>
            <person name="Juul-Madsen H.R."/>
        </authorList>
    </citation>
    <scope>NUCLEOTIDE SEQUENCE [LARGE SCALE GENOMIC DNA]</scope>
    <source>
        <strain evidence="3 4">1165133.8</strain>
    </source>
</reference>
<dbReference type="PANTHER" id="PTHR48100">
    <property type="entry name" value="BROAD-SPECIFICITY PHOSPHATASE YOR283W-RELATED"/>
    <property type="match status" value="1"/>
</dbReference>
<evidence type="ECO:0000313" key="3">
    <source>
        <dbReference type="EMBL" id="OBK21795.1"/>
    </source>
</evidence>
<protein>
    <submittedName>
        <fullName evidence="3">Histidine phosphatase</fullName>
    </submittedName>
</protein>
<dbReference type="SMART" id="SM00855">
    <property type="entry name" value="PGAM"/>
    <property type="match status" value="1"/>
</dbReference>
<proteinExistence type="predicted"/>
<feature type="active site" description="Tele-phosphohistidine intermediate" evidence="1">
    <location>
        <position position="11"/>
    </location>
</feature>
<name>A0A1A3NKD1_MYCAS</name>
<dbReference type="InterPro" id="IPR029033">
    <property type="entry name" value="His_PPase_superfam"/>
</dbReference>